<dbReference type="STRING" id="709986.Deima_0270"/>
<keyword evidence="1" id="KW-0732">Signal</keyword>
<evidence type="ECO:0000313" key="2">
    <source>
        <dbReference type="EMBL" id="ADV65933.1"/>
    </source>
</evidence>
<sequence precursor="true">MASIKGFLMRKFTTVLTALVLASCTGALAAATGTSSVTAINSASDELSVNGNMNVNFTNGDFGVTYKNAGFSTLTYSTHDNSSTGNRLITVGLAVNDASALPEGVTLKLTPTVPDGNGVGTPVNFSGSNGTAVSLITDIPQFLAGATANVAYSMAATKGFNNFSGTLTYTIGLSF</sequence>
<dbReference type="PROSITE" id="PS51257">
    <property type="entry name" value="PROKAR_LIPOPROTEIN"/>
    <property type="match status" value="1"/>
</dbReference>
<name>E8U496_DEIML</name>
<evidence type="ECO:0000256" key="1">
    <source>
        <dbReference type="SAM" id="SignalP"/>
    </source>
</evidence>
<dbReference type="KEGG" id="dmr:Deima_0270"/>
<reference evidence="2 3" key="1">
    <citation type="journal article" date="2011" name="Stand. Genomic Sci.">
        <title>Complete genome sequence of Deinococcus maricopensis type strain (LB-34).</title>
        <authorList>
            <person name="Pukall R."/>
            <person name="Zeytun A."/>
            <person name="Lucas S."/>
            <person name="Lapidus A."/>
            <person name="Hammon N."/>
            <person name="Deshpande S."/>
            <person name="Nolan M."/>
            <person name="Cheng J.F."/>
            <person name="Pitluck S."/>
            <person name="Liolios K."/>
            <person name="Pagani I."/>
            <person name="Mikhailova N."/>
            <person name="Ivanova N."/>
            <person name="Mavromatis K."/>
            <person name="Pati A."/>
            <person name="Tapia R."/>
            <person name="Han C."/>
            <person name="Goodwin L."/>
            <person name="Chen A."/>
            <person name="Palaniappan K."/>
            <person name="Land M."/>
            <person name="Hauser L."/>
            <person name="Chang Y.J."/>
            <person name="Jeffries C.D."/>
            <person name="Brambilla E.M."/>
            <person name="Rohde M."/>
            <person name="Goker M."/>
            <person name="Detter J.C."/>
            <person name="Woyke T."/>
            <person name="Bristow J."/>
            <person name="Eisen J.A."/>
            <person name="Markowitz V."/>
            <person name="Hugenholtz P."/>
            <person name="Kyrpides N.C."/>
            <person name="Klenk H.P."/>
        </authorList>
    </citation>
    <scope>NUCLEOTIDE SEQUENCE [LARGE SCALE GENOMIC DNA]</scope>
    <source>
        <strain evidence="3">DSM 21211 / LMG 22137 / NRRL B-23946 / LB-34</strain>
    </source>
</reference>
<dbReference type="Proteomes" id="UP000008635">
    <property type="component" value="Chromosome"/>
</dbReference>
<accession>E8U496</accession>
<evidence type="ECO:0000313" key="3">
    <source>
        <dbReference type="Proteomes" id="UP000008635"/>
    </source>
</evidence>
<dbReference type="HOGENOM" id="CLU_1530133_0_0_0"/>
<feature type="signal peptide" evidence="1">
    <location>
        <begin position="1"/>
        <end position="29"/>
    </location>
</feature>
<feature type="chain" id="PRO_5003232336" evidence="1">
    <location>
        <begin position="30"/>
        <end position="175"/>
    </location>
</feature>
<gene>
    <name evidence="2" type="ordered locus">Deima_0270</name>
</gene>
<protein>
    <submittedName>
        <fullName evidence="2">Uncharacterized protein</fullName>
    </submittedName>
</protein>
<dbReference type="AlphaFoldDB" id="E8U496"/>
<keyword evidence="3" id="KW-1185">Reference proteome</keyword>
<organism evidence="2 3">
    <name type="scientific">Deinococcus maricopensis (strain DSM 21211 / LMG 22137 / NRRL B-23946 / LB-34)</name>
    <dbReference type="NCBI Taxonomy" id="709986"/>
    <lineage>
        <taxon>Bacteria</taxon>
        <taxon>Thermotogati</taxon>
        <taxon>Deinococcota</taxon>
        <taxon>Deinococci</taxon>
        <taxon>Deinococcales</taxon>
        <taxon>Deinococcaceae</taxon>
        <taxon>Deinococcus</taxon>
    </lineage>
</organism>
<reference evidence="3" key="2">
    <citation type="submission" date="2011-01" db="EMBL/GenBank/DDBJ databases">
        <title>The complete genome of Deinococcus maricopensis DSM 21211.</title>
        <authorList>
            <consortium name="US DOE Joint Genome Institute (JGI-PGF)"/>
            <person name="Lucas S."/>
            <person name="Copeland A."/>
            <person name="Lapidus A."/>
            <person name="Goodwin L."/>
            <person name="Pitluck S."/>
            <person name="Kyrpides N."/>
            <person name="Mavromatis K."/>
            <person name="Pagani I."/>
            <person name="Ivanova N."/>
            <person name="Ovchinnikova G."/>
            <person name="Zeytun A."/>
            <person name="Detter J.C."/>
            <person name="Han C."/>
            <person name="Land M."/>
            <person name="Hauser L."/>
            <person name="Markowitz V."/>
            <person name="Cheng J.-F."/>
            <person name="Hugenholtz P."/>
            <person name="Woyke T."/>
            <person name="Wu D."/>
            <person name="Pukall R."/>
            <person name="Gehrich-Schroeter G."/>
            <person name="Brambilla E."/>
            <person name="Klenk H.-P."/>
            <person name="Eisen J.A."/>
        </authorList>
    </citation>
    <scope>NUCLEOTIDE SEQUENCE [LARGE SCALE GENOMIC DNA]</scope>
    <source>
        <strain evidence="3">DSM 21211 / LMG 22137 / NRRL B-23946 / LB-34</strain>
    </source>
</reference>
<dbReference type="EMBL" id="CP002454">
    <property type="protein sequence ID" value="ADV65933.1"/>
    <property type="molecule type" value="Genomic_DNA"/>
</dbReference>
<proteinExistence type="predicted"/>